<evidence type="ECO:0000313" key="1">
    <source>
        <dbReference type="Proteomes" id="UP000887564"/>
    </source>
</evidence>
<accession>A0A914R8R3</accession>
<name>A0A914R8R3_PAREQ</name>
<organism evidence="1 2">
    <name type="scientific">Parascaris equorum</name>
    <name type="common">Equine roundworm</name>
    <dbReference type="NCBI Taxonomy" id="6256"/>
    <lineage>
        <taxon>Eukaryota</taxon>
        <taxon>Metazoa</taxon>
        <taxon>Ecdysozoa</taxon>
        <taxon>Nematoda</taxon>
        <taxon>Chromadorea</taxon>
        <taxon>Rhabditida</taxon>
        <taxon>Spirurina</taxon>
        <taxon>Ascaridomorpha</taxon>
        <taxon>Ascaridoidea</taxon>
        <taxon>Ascarididae</taxon>
        <taxon>Parascaris</taxon>
    </lineage>
</organism>
<evidence type="ECO:0000313" key="2">
    <source>
        <dbReference type="WBParaSite" id="PEQ_0000304501-mRNA-1"/>
    </source>
</evidence>
<dbReference type="AlphaFoldDB" id="A0A914R8R3"/>
<keyword evidence="1" id="KW-1185">Reference proteome</keyword>
<protein>
    <submittedName>
        <fullName evidence="2">Uncharacterized protein</fullName>
    </submittedName>
</protein>
<sequence length="99" mass="11640">LKNICQLFEETCNKLKLRKTYKQPLLLPTQQYREFLVLIMQKGHEHVDCRNFTFISSSLSTTREGLIRVSLSLLISKFPLGILPRVEHHAAKRRDDIKF</sequence>
<dbReference type="Proteomes" id="UP000887564">
    <property type="component" value="Unplaced"/>
</dbReference>
<proteinExistence type="predicted"/>
<reference evidence="2" key="1">
    <citation type="submission" date="2022-11" db="UniProtKB">
        <authorList>
            <consortium name="WormBaseParasite"/>
        </authorList>
    </citation>
    <scope>IDENTIFICATION</scope>
</reference>
<dbReference type="WBParaSite" id="PEQ_0000304501-mRNA-1">
    <property type="protein sequence ID" value="PEQ_0000304501-mRNA-1"/>
    <property type="gene ID" value="PEQ_0000304501"/>
</dbReference>